<gene>
    <name evidence="1" type="ORF">D7S86_03690</name>
</gene>
<sequence>MRGARCRAFAQWRILNPSRPGAMILFEPRIESDRGPIDRITRRAWRRLRYLPAAEAASAGAACGFGW</sequence>
<dbReference type="Proteomes" id="UP000270342">
    <property type="component" value="Unassembled WGS sequence"/>
</dbReference>
<accession>A0A494YA45</accession>
<proteinExistence type="predicted"/>
<reference evidence="1 2" key="1">
    <citation type="submission" date="2018-10" db="EMBL/GenBank/DDBJ databases">
        <title>Robbsia sp. DHC34, isolated from soil.</title>
        <authorList>
            <person name="Gao Z.-H."/>
            <person name="Qiu L.-H."/>
        </authorList>
    </citation>
    <scope>NUCLEOTIDE SEQUENCE [LARGE SCALE GENOMIC DNA]</scope>
    <source>
        <strain evidence="1 2">DHC34</strain>
    </source>
</reference>
<protein>
    <submittedName>
        <fullName evidence="1">Uncharacterized protein</fullName>
    </submittedName>
</protein>
<dbReference type="AlphaFoldDB" id="A0A494YA45"/>
<keyword evidence="2" id="KW-1185">Reference proteome</keyword>
<evidence type="ECO:0000313" key="2">
    <source>
        <dbReference type="Proteomes" id="UP000270342"/>
    </source>
</evidence>
<name>A0A494YA45_9BURK</name>
<organism evidence="1 2">
    <name type="scientific">Pararobbsia silviterrae</name>
    <dbReference type="NCBI Taxonomy" id="1792498"/>
    <lineage>
        <taxon>Bacteria</taxon>
        <taxon>Pseudomonadati</taxon>
        <taxon>Pseudomonadota</taxon>
        <taxon>Betaproteobacteria</taxon>
        <taxon>Burkholderiales</taxon>
        <taxon>Burkholderiaceae</taxon>
        <taxon>Pararobbsia</taxon>
    </lineage>
</organism>
<comment type="caution">
    <text evidence="1">The sequence shown here is derived from an EMBL/GenBank/DDBJ whole genome shotgun (WGS) entry which is preliminary data.</text>
</comment>
<evidence type="ECO:0000313" key="1">
    <source>
        <dbReference type="EMBL" id="RKP59025.1"/>
    </source>
</evidence>
<dbReference type="EMBL" id="RBZU01000001">
    <property type="protein sequence ID" value="RKP59025.1"/>
    <property type="molecule type" value="Genomic_DNA"/>
</dbReference>